<dbReference type="CDD" id="cd02440">
    <property type="entry name" value="AdoMet_MTases"/>
    <property type="match status" value="1"/>
</dbReference>
<dbReference type="SUPFAM" id="SSF53335">
    <property type="entry name" value="S-adenosyl-L-methionine-dependent methyltransferases"/>
    <property type="match status" value="1"/>
</dbReference>
<gene>
    <name evidence="1" type="ORF">METESE_01850</name>
</gene>
<organism evidence="1 2">
    <name type="scientific">Mesoterricola sediminis</name>
    <dbReference type="NCBI Taxonomy" id="2927980"/>
    <lineage>
        <taxon>Bacteria</taxon>
        <taxon>Pseudomonadati</taxon>
        <taxon>Acidobacteriota</taxon>
        <taxon>Holophagae</taxon>
        <taxon>Holophagales</taxon>
        <taxon>Holophagaceae</taxon>
        <taxon>Mesoterricola</taxon>
    </lineage>
</organism>
<dbReference type="PANTHER" id="PTHR43861">
    <property type="entry name" value="TRANS-ACONITATE 2-METHYLTRANSFERASE-RELATED"/>
    <property type="match status" value="1"/>
</dbReference>
<dbReference type="KEGG" id="msea:METESE_01850"/>
<sequence>MTHLPPALPRPCPGCACPDHRVLHAQRLAVPAEGALLAGYDVVACEACGLVFASPLPDQAAFDAYYRDQSQYEGHDRVSSSLSAYDLRHYGAVAEHLARLVPDRATRILDMGCARGGQLEALAAVGFRNLAGVDPSPACIAQGGARVRASFRQGWVGDLRPGECDVLILGSVLEHLRDLAPLLDHLRACLAPGAGCYVEVPDAGRFAEGLDAPFQEFSAEHINFFTAASLQGLMARHGFALVECWPARILQAPGKWVLDLKAFYRVDPAVSPLRGRDEEGERAIAAYVAASRALEARDRPRLAEMARQGGPLIVWGVGVHTRRLLAEGVLDPAHIAAFVDSNPKNQGLTFQDRPVLAPEQLTGRTERILISSMQFERDIFRQIRQTLGLANSVSTLYTPVDALERDLAEDP</sequence>
<accession>A0AA48GW85</accession>
<dbReference type="RefSeq" id="WP_316410907.1">
    <property type="nucleotide sequence ID" value="NZ_AP027081.1"/>
</dbReference>
<name>A0AA48GW85_9BACT</name>
<protein>
    <submittedName>
        <fullName evidence="1">D-mycarose 3-C-methyltransferase</fullName>
    </submittedName>
</protein>
<keyword evidence="2" id="KW-1185">Reference proteome</keyword>
<dbReference type="Proteomes" id="UP001228113">
    <property type="component" value="Chromosome"/>
</dbReference>
<dbReference type="EMBL" id="AP027081">
    <property type="protein sequence ID" value="BDU75227.1"/>
    <property type="molecule type" value="Genomic_DNA"/>
</dbReference>
<evidence type="ECO:0000313" key="1">
    <source>
        <dbReference type="EMBL" id="BDU75227.1"/>
    </source>
</evidence>
<proteinExistence type="predicted"/>
<evidence type="ECO:0000313" key="2">
    <source>
        <dbReference type="Proteomes" id="UP001228113"/>
    </source>
</evidence>
<dbReference type="AlphaFoldDB" id="A0AA48GW85"/>
<dbReference type="Gene3D" id="3.40.50.150">
    <property type="entry name" value="Vaccinia Virus protein VP39"/>
    <property type="match status" value="1"/>
</dbReference>
<dbReference type="Pfam" id="PF13489">
    <property type="entry name" value="Methyltransf_23"/>
    <property type="match status" value="1"/>
</dbReference>
<dbReference type="InterPro" id="IPR029063">
    <property type="entry name" value="SAM-dependent_MTases_sf"/>
</dbReference>
<reference evidence="1" key="1">
    <citation type="journal article" date="2023" name="Int. J. Syst. Evol. Microbiol.">
        <title>Mesoterricola silvestris gen. nov., sp. nov., Mesoterricola sediminis sp. nov., Geothrix oryzae sp. nov., Geothrix edaphica sp. nov., Geothrix rubra sp. nov., and Geothrix limicola sp. nov., six novel members of Acidobacteriota isolated from soils.</title>
        <authorList>
            <person name="Itoh H."/>
            <person name="Sugisawa Y."/>
            <person name="Mise K."/>
            <person name="Xu Z."/>
            <person name="Kuniyasu M."/>
            <person name="Ushijima N."/>
            <person name="Kawano K."/>
            <person name="Kobayashi E."/>
            <person name="Shiratori Y."/>
            <person name="Masuda Y."/>
            <person name="Senoo K."/>
        </authorList>
    </citation>
    <scope>NUCLEOTIDE SEQUENCE</scope>
    <source>
        <strain evidence="1">W786</strain>
    </source>
</reference>